<protein>
    <submittedName>
        <fullName evidence="2">Uncharacterized protein</fullName>
    </submittedName>
</protein>
<dbReference type="AlphaFoldDB" id="A0A9P6KNA1"/>
<evidence type="ECO:0000313" key="3">
    <source>
        <dbReference type="Proteomes" id="UP000756921"/>
    </source>
</evidence>
<evidence type="ECO:0000256" key="1">
    <source>
        <dbReference type="SAM" id="MobiDB-lite"/>
    </source>
</evidence>
<reference evidence="2" key="1">
    <citation type="journal article" date="2020" name="Mol. Plant Microbe Interact.">
        <title>Genome Sequence of the Biocontrol Agent Coniothyrium minitans strain Conio (IMI 134523).</title>
        <authorList>
            <person name="Patel D."/>
            <person name="Shittu T.A."/>
            <person name="Baroncelli R."/>
            <person name="Muthumeenakshi S."/>
            <person name="Osborne T.H."/>
            <person name="Janganan T.K."/>
            <person name="Sreenivasaprasad S."/>
        </authorList>
    </citation>
    <scope>NUCLEOTIDE SEQUENCE</scope>
    <source>
        <strain evidence="2">Conio</strain>
    </source>
</reference>
<feature type="region of interest" description="Disordered" evidence="1">
    <location>
        <begin position="97"/>
        <end position="123"/>
    </location>
</feature>
<sequence>MGFLFLDGSACKIVTPVKDQCHGVAFAQTKVEPKEVQQRRSKDTGYLDVSTTPGAHELKIFKHTLTTDDGIVYTYSSYGSFGAGRLALQLNLSPNSFPRFPKTNPPARIKRSTLPSLNAPQLLPPSEFRPLPSHDHSYVPGFFGNSDGEIFDSRMK</sequence>
<gene>
    <name evidence="2" type="ORF">PMIN01_09071</name>
</gene>
<accession>A0A9P6KNA1</accession>
<proteinExistence type="predicted"/>
<organism evidence="2 3">
    <name type="scientific">Paraphaeosphaeria minitans</name>
    <dbReference type="NCBI Taxonomy" id="565426"/>
    <lineage>
        <taxon>Eukaryota</taxon>
        <taxon>Fungi</taxon>
        <taxon>Dikarya</taxon>
        <taxon>Ascomycota</taxon>
        <taxon>Pezizomycotina</taxon>
        <taxon>Dothideomycetes</taxon>
        <taxon>Pleosporomycetidae</taxon>
        <taxon>Pleosporales</taxon>
        <taxon>Massarineae</taxon>
        <taxon>Didymosphaeriaceae</taxon>
        <taxon>Paraphaeosphaeria</taxon>
    </lineage>
</organism>
<evidence type="ECO:0000313" key="2">
    <source>
        <dbReference type="EMBL" id="KAF9733388.1"/>
    </source>
</evidence>
<keyword evidence="3" id="KW-1185">Reference proteome</keyword>
<dbReference type="Proteomes" id="UP000756921">
    <property type="component" value="Unassembled WGS sequence"/>
</dbReference>
<dbReference type="EMBL" id="WJXW01000009">
    <property type="protein sequence ID" value="KAF9733388.1"/>
    <property type="molecule type" value="Genomic_DNA"/>
</dbReference>
<name>A0A9P6KNA1_9PLEO</name>
<comment type="caution">
    <text evidence="2">The sequence shown here is derived from an EMBL/GenBank/DDBJ whole genome shotgun (WGS) entry which is preliminary data.</text>
</comment>